<dbReference type="Pfam" id="PF02581">
    <property type="entry name" value="TMP-TENI"/>
    <property type="match status" value="1"/>
</dbReference>
<keyword evidence="14" id="KW-1185">Reference proteome</keyword>
<dbReference type="FunFam" id="3.20.20.70:FF:000096">
    <property type="entry name" value="Thiamine-phosphate synthase"/>
    <property type="match status" value="1"/>
</dbReference>
<dbReference type="GO" id="GO:0005737">
    <property type="term" value="C:cytoplasm"/>
    <property type="evidence" value="ECO:0007669"/>
    <property type="project" value="TreeGrafter"/>
</dbReference>
<evidence type="ECO:0000256" key="1">
    <source>
        <dbReference type="ARBA" id="ARBA00005165"/>
    </source>
</evidence>
<dbReference type="InterPro" id="IPR034291">
    <property type="entry name" value="TMP_synthase"/>
</dbReference>
<feature type="domain" description="Thiamine phosphate synthase/TenI" evidence="12">
    <location>
        <begin position="10"/>
        <end position="197"/>
    </location>
</feature>
<reference evidence="13 14" key="1">
    <citation type="journal article" date="2015" name="BMC Genomics">
        <title>Comparative genomics of Fructobacillus spp. and Leuconostoc spp. reveals niche-specific evolution of Fructobacillus spp.</title>
        <authorList>
            <person name="Endo A."/>
            <person name="Tanizawa Y."/>
            <person name="Tanaka N."/>
            <person name="Maeno S."/>
            <person name="Kumar H."/>
            <person name="Shiwa Y."/>
            <person name="Okada S."/>
            <person name="Yoshikawa H."/>
            <person name="Dicks L."/>
            <person name="Nakagawa J."/>
            <person name="Arita M."/>
        </authorList>
    </citation>
    <scope>NUCLEOTIDE SEQUENCE [LARGE SCALE GENOMIC DNA]</scope>
    <source>
        <strain evidence="13 14">DSM 15468</strain>
    </source>
</reference>
<feature type="binding site" evidence="9">
    <location>
        <begin position="42"/>
        <end position="46"/>
    </location>
    <ligand>
        <name>4-amino-2-methyl-5-(diphosphooxymethyl)pyrimidine</name>
        <dbReference type="ChEBI" id="CHEBI:57841"/>
    </ligand>
</feature>
<feature type="binding site" evidence="9">
    <location>
        <position position="174"/>
    </location>
    <ligand>
        <name>2-[(2R,5Z)-2-carboxy-4-methylthiazol-5(2H)-ylidene]ethyl phosphate</name>
        <dbReference type="ChEBI" id="CHEBI:62899"/>
    </ligand>
</feature>
<dbReference type="GO" id="GO:0009229">
    <property type="term" value="P:thiamine diphosphate biosynthetic process"/>
    <property type="evidence" value="ECO:0007669"/>
    <property type="project" value="UniProtKB-UniRule"/>
</dbReference>
<keyword evidence="3 9" id="KW-0479">Metal-binding</keyword>
<evidence type="ECO:0000313" key="13">
    <source>
        <dbReference type="EMBL" id="GAP02567.1"/>
    </source>
</evidence>
<dbReference type="GO" id="GO:0004789">
    <property type="term" value="F:thiamine-phosphate diphosphorylase activity"/>
    <property type="evidence" value="ECO:0007669"/>
    <property type="project" value="UniProtKB-UniRule"/>
</dbReference>
<dbReference type="PANTHER" id="PTHR20857:SF15">
    <property type="entry name" value="THIAMINE-PHOSPHATE SYNTHASE"/>
    <property type="match status" value="1"/>
</dbReference>
<name>A0A3F3GWA6_9LACO</name>
<evidence type="ECO:0000313" key="14">
    <source>
        <dbReference type="Proteomes" id="UP000061227"/>
    </source>
</evidence>
<comment type="catalytic activity">
    <reaction evidence="7 9 10">
        <text>2-(2-carboxy-4-methylthiazol-5-yl)ethyl phosphate + 4-amino-2-methyl-5-(diphosphooxymethyl)pyrimidine + 2 H(+) = thiamine phosphate + CO2 + diphosphate</text>
        <dbReference type="Rhea" id="RHEA:47848"/>
        <dbReference type="ChEBI" id="CHEBI:15378"/>
        <dbReference type="ChEBI" id="CHEBI:16526"/>
        <dbReference type="ChEBI" id="CHEBI:33019"/>
        <dbReference type="ChEBI" id="CHEBI:37575"/>
        <dbReference type="ChEBI" id="CHEBI:57841"/>
        <dbReference type="ChEBI" id="CHEBI:62890"/>
        <dbReference type="EC" id="2.5.1.3"/>
    </reaction>
</comment>
<accession>A0A3F3GWA6</accession>
<dbReference type="HAMAP" id="MF_00097">
    <property type="entry name" value="TMP_synthase"/>
    <property type="match status" value="1"/>
</dbReference>
<dbReference type="Gene3D" id="3.20.20.70">
    <property type="entry name" value="Aldolase class I"/>
    <property type="match status" value="1"/>
</dbReference>
<feature type="binding site" evidence="9">
    <location>
        <position position="78"/>
    </location>
    <ligand>
        <name>Mg(2+)</name>
        <dbReference type="ChEBI" id="CHEBI:18420"/>
    </ligand>
</feature>
<protein>
    <recommendedName>
        <fullName evidence="9">Thiamine-phosphate synthase</fullName>
        <shortName evidence="9">TP synthase</shortName>
        <shortName evidence="9">TPS</shortName>
        <ecNumber evidence="9">2.5.1.3</ecNumber>
    </recommendedName>
    <alternativeName>
        <fullName evidence="9">Thiamine-phosphate pyrophosphorylase</fullName>
        <shortName evidence="9">TMP pyrophosphorylase</shortName>
        <shortName evidence="9">TMP-PPase</shortName>
    </alternativeName>
</protein>
<dbReference type="EC" id="2.5.1.3" evidence="9"/>
<evidence type="ECO:0000256" key="8">
    <source>
        <dbReference type="ARBA" id="ARBA00047883"/>
    </source>
</evidence>
<dbReference type="Proteomes" id="UP000061227">
    <property type="component" value="Unassembled WGS sequence"/>
</dbReference>
<comment type="catalytic activity">
    <reaction evidence="8 9 10">
        <text>2-[(2R,5Z)-2-carboxy-4-methylthiazol-5(2H)-ylidene]ethyl phosphate + 4-amino-2-methyl-5-(diphosphooxymethyl)pyrimidine + 2 H(+) = thiamine phosphate + CO2 + diphosphate</text>
        <dbReference type="Rhea" id="RHEA:47844"/>
        <dbReference type="ChEBI" id="CHEBI:15378"/>
        <dbReference type="ChEBI" id="CHEBI:16526"/>
        <dbReference type="ChEBI" id="CHEBI:33019"/>
        <dbReference type="ChEBI" id="CHEBI:37575"/>
        <dbReference type="ChEBI" id="CHEBI:57841"/>
        <dbReference type="ChEBI" id="CHEBI:62899"/>
        <dbReference type="EC" id="2.5.1.3"/>
    </reaction>
</comment>
<dbReference type="GO" id="GO:0000287">
    <property type="term" value="F:magnesium ion binding"/>
    <property type="evidence" value="ECO:0007669"/>
    <property type="project" value="UniProtKB-UniRule"/>
</dbReference>
<feature type="binding site" evidence="9">
    <location>
        <begin position="143"/>
        <end position="145"/>
    </location>
    <ligand>
        <name>2-[(2R,5Z)-2-carboxy-4-methylthiazol-5(2H)-ylidene]ethyl phosphate</name>
        <dbReference type="ChEBI" id="CHEBI:62899"/>
    </ligand>
</feature>
<comment type="catalytic activity">
    <reaction evidence="6 9 10">
        <text>4-methyl-5-(2-phosphooxyethyl)-thiazole + 4-amino-2-methyl-5-(diphosphooxymethyl)pyrimidine + H(+) = thiamine phosphate + diphosphate</text>
        <dbReference type="Rhea" id="RHEA:22328"/>
        <dbReference type="ChEBI" id="CHEBI:15378"/>
        <dbReference type="ChEBI" id="CHEBI:33019"/>
        <dbReference type="ChEBI" id="CHEBI:37575"/>
        <dbReference type="ChEBI" id="CHEBI:57841"/>
        <dbReference type="ChEBI" id="CHEBI:58296"/>
        <dbReference type="EC" id="2.5.1.3"/>
    </reaction>
</comment>
<dbReference type="OrthoDB" id="9812206at2"/>
<feature type="binding site" evidence="9">
    <location>
        <position position="115"/>
    </location>
    <ligand>
        <name>4-amino-2-methyl-5-(diphosphooxymethyl)pyrimidine</name>
        <dbReference type="ChEBI" id="CHEBI:57841"/>
    </ligand>
</feature>
<evidence type="ECO:0000256" key="7">
    <source>
        <dbReference type="ARBA" id="ARBA00047851"/>
    </source>
</evidence>
<evidence type="ECO:0000256" key="11">
    <source>
        <dbReference type="RuleBase" id="RU004253"/>
    </source>
</evidence>
<comment type="pathway">
    <text evidence="1 9 11">Cofactor biosynthesis; thiamine diphosphate biosynthesis; thiamine phosphate from 4-amino-2-methyl-5-diphosphomethylpyrimidine and 4-methyl-5-(2-phosphoethyl)-thiazole: step 1/1.</text>
</comment>
<dbReference type="EMBL" id="DF968064">
    <property type="protein sequence ID" value="GAP02567.1"/>
    <property type="molecule type" value="Genomic_DNA"/>
</dbReference>
<dbReference type="AlphaFoldDB" id="A0A3F3GWA6"/>
<dbReference type="SUPFAM" id="SSF51391">
    <property type="entry name" value="Thiamin phosphate synthase"/>
    <property type="match status" value="1"/>
</dbReference>
<feature type="binding site" evidence="9">
    <location>
        <begin position="194"/>
        <end position="195"/>
    </location>
    <ligand>
        <name>2-[(2R,5Z)-2-carboxy-4-methylthiazol-5(2H)-ylidene]ethyl phosphate</name>
        <dbReference type="ChEBI" id="CHEBI:62899"/>
    </ligand>
</feature>
<organism evidence="13 14">
    <name type="scientific">Fructobacillus pseudoficulneus</name>
    <dbReference type="NCBI Taxonomy" id="220714"/>
    <lineage>
        <taxon>Bacteria</taxon>
        <taxon>Bacillati</taxon>
        <taxon>Bacillota</taxon>
        <taxon>Bacilli</taxon>
        <taxon>Lactobacillales</taxon>
        <taxon>Lactobacillaceae</taxon>
        <taxon>Fructobacillus</taxon>
    </lineage>
</organism>
<dbReference type="CDD" id="cd00564">
    <property type="entry name" value="TMP_TenI"/>
    <property type="match status" value="1"/>
</dbReference>
<comment type="cofactor">
    <cofactor evidence="9">
        <name>Mg(2+)</name>
        <dbReference type="ChEBI" id="CHEBI:18420"/>
    </cofactor>
    <text evidence="9">Binds 1 Mg(2+) ion per subunit.</text>
</comment>
<evidence type="ECO:0000259" key="12">
    <source>
        <dbReference type="Pfam" id="PF02581"/>
    </source>
</evidence>
<evidence type="ECO:0000256" key="6">
    <source>
        <dbReference type="ARBA" id="ARBA00047334"/>
    </source>
</evidence>
<dbReference type="NCBIfam" id="TIGR00693">
    <property type="entry name" value="thiE"/>
    <property type="match status" value="1"/>
</dbReference>
<evidence type="ECO:0000256" key="3">
    <source>
        <dbReference type="ARBA" id="ARBA00022723"/>
    </source>
</evidence>
<gene>
    <name evidence="9 13" type="primary">thiE</name>
    <name evidence="13" type="ORF">FPFC_020140</name>
</gene>
<dbReference type="UniPathway" id="UPA00060">
    <property type="reaction ID" value="UER00141"/>
</dbReference>
<evidence type="ECO:0000256" key="2">
    <source>
        <dbReference type="ARBA" id="ARBA00022679"/>
    </source>
</evidence>
<dbReference type="STRING" id="220714.SAMN05660469_0503"/>
<keyword evidence="4 9" id="KW-0460">Magnesium</keyword>
<dbReference type="InterPro" id="IPR013785">
    <property type="entry name" value="Aldolase_TIM"/>
</dbReference>
<dbReference type="RefSeq" id="WP_059376702.1">
    <property type="nucleotide sequence ID" value="NZ_DF968064.1"/>
</dbReference>
<sequence length="215" mass="22093">MKFQPESLRVYLVIGSQNVDDNPAEVVRIVQEACAAGVTAVQYREKDHSKLNQAQTVALGQQIRSITEAAGVPLYVDDDLPLALAIGADGIHVGQGDTPVTEIHAVAPNLLIGLSVHDLDELANSKADLAVVDYLGVGPVYTTTTKEKAKAAILPAGVASVAAKTDLPIVAIGGIQTGNVVTLAGSPIAGVAVISAITASADIAQSVQILMGEEK</sequence>
<feature type="binding site" evidence="9">
    <location>
        <position position="97"/>
    </location>
    <ligand>
        <name>Mg(2+)</name>
        <dbReference type="ChEBI" id="CHEBI:18420"/>
    </ligand>
</feature>
<keyword evidence="5 9" id="KW-0784">Thiamine biosynthesis</keyword>
<dbReference type="PANTHER" id="PTHR20857">
    <property type="entry name" value="THIAMINE-PHOSPHATE PYROPHOSPHORYLASE"/>
    <property type="match status" value="1"/>
</dbReference>
<keyword evidence="2 9" id="KW-0808">Transferase</keyword>
<dbReference type="InterPro" id="IPR036206">
    <property type="entry name" value="ThiamineP_synth_sf"/>
</dbReference>
<comment type="function">
    <text evidence="9">Condenses 4-methyl-5-(beta-hydroxyethyl)thiazole monophosphate (THZ-P) and 2-methyl-4-amino-5-hydroxymethyl pyrimidine pyrophosphate (HMP-PP) to form thiamine monophosphate (TMP).</text>
</comment>
<evidence type="ECO:0000256" key="9">
    <source>
        <dbReference type="HAMAP-Rule" id="MF_00097"/>
    </source>
</evidence>
<feature type="binding site" evidence="9">
    <location>
        <position position="77"/>
    </location>
    <ligand>
        <name>4-amino-2-methyl-5-(diphosphooxymethyl)pyrimidine</name>
        <dbReference type="ChEBI" id="CHEBI:57841"/>
    </ligand>
</feature>
<evidence type="ECO:0000256" key="5">
    <source>
        <dbReference type="ARBA" id="ARBA00022977"/>
    </source>
</evidence>
<proteinExistence type="inferred from homology"/>
<dbReference type="GO" id="GO:0009228">
    <property type="term" value="P:thiamine biosynthetic process"/>
    <property type="evidence" value="ECO:0007669"/>
    <property type="project" value="UniProtKB-KW"/>
</dbReference>
<comment type="similarity">
    <text evidence="9 10">Belongs to the thiamine-phosphate synthase family.</text>
</comment>
<feature type="binding site" evidence="9">
    <location>
        <position position="146"/>
    </location>
    <ligand>
        <name>4-amino-2-methyl-5-(diphosphooxymethyl)pyrimidine</name>
        <dbReference type="ChEBI" id="CHEBI:57841"/>
    </ligand>
</feature>
<evidence type="ECO:0000256" key="4">
    <source>
        <dbReference type="ARBA" id="ARBA00022842"/>
    </source>
</evidence>
<dbReference type="InterPro" id="IPR022998">
    <property type="entry name" value="ThiamineP_synth_TenI"/>
</dbReference>
<evidence type="ECO:0000256" key="10">
    <source>
        <dbReference type="RuleBase" id="RU003826"/>
    </source>
</evidence>